<proteinExistence type="predicted"/>
<keyword evidence="1" id="KW-0472">Membrane</keyword>
<dbReference type="Proteomes" id="UP000652761">
    <property type="component" value="Unassembled WGS sequence"/>
</dbReference>
<reference evidence="2" key="1">
    <citation type="submission" date="2017-07" db="EMBL/GenBank/DDBJ databases">
        <title>Taro Niue Genome Assembly and Annotation.</title>
        <authorList>
            <person name="Atibalentja N."/>
            <person name="Keating K."/>
            <person name="Fields C.J."/>
        </authorList>
    </citation>
    <scope>NUCLEOTIDE SEQUENCE</scope>
    <source>
        <strain evidence="2">Niue_2</strain>
        <tissue evidence="2">Leaf</tissue>
    </source>
</reference>
<feature type="transmembrane region" description="Helical" evidence="1">
    <location>
        <begin position="235"/>
        <end position="252"/>
    </location>
</feature>
<dbReference type="EMBL" id="NMUH01009387">
    <property type="protein sequence ID" value="MQM20001.1"/>
    <property type="molecule type" value="Genomic_DNA"/>
</dbReference>
<keyword evidence="3" id="KW-1185">Reference proteome</keyword>
<evidence type="ECO:0000313" key="3">
    <source>
        <dbReference type="Proteomes" id="UP000652761"/>
    </source>
</evidence>
<sequence length="302" mass="33470">MVVPKKGTRALLARPCRVVFRWLAFQQGPSVSYRRVLLLLLAAHAASVVAGSLVLRLGSSSACASMWNGALVVLVEVLPELVCVASPVCCVLSVGRLFGLRSGDGSQNGSWGFGWRSSPSCLVLYFVCHCSLSVEMSYRRCWLDCPCYSLPWCCRPRCGALIVCLALVLARFSFCSFVCPRPCWWDFVCPHGQEVCSISRTLWALPDGSLVSAMGVWLVVLLWKCQSRLVVSPCVWKTLIVSVLLPCFPLVARGGGAFTWHLVPCRAPWRPLWQRSLPLCCLEVELVPPLVHVVSLWCDRLW</sequence>
<evidence type="ECO:0000256" key="1">
    <source>
        <dbReference type="SAM" id="Phobius"/>
    </source>
</evidence>
<feature type="transmembrane region" description="Helical" evidence="1">
    <location>
        <begin position="77"/>
        <end position="98"/>
    </location>
</feature>
<comment type="caution">
    <text evidence="2">The sequence shown here is derived from an EMBL/GenBank/DDBJ whole genome shotgun (WGS) entry which is preliminary data.</text>
</comment>
<protein>
    <submittedName>
        <fullName evidence="2">Uncharacterized protein</fullName>
    </submittedName>
</protein>
<feature type="transmembrane region" description="Helical" evidence="1">
    <location>
        <begin position="202"/>
        <end position="223"/>
    </location>
</feature>
<evidence type="ECO:0000313" key="2">
    <source>
        <dbReference type="EMBL" id="MQM20001.1"/>
    </source>
</evidence>
<dbReference type="AlphaFoldDB" id="A0A843XLD4"/>
<organism evidence="2 3">
    <name type="scientific">Colocasia esculenta</name>
    <name type="common">Wild taro</name>
    <name type="synonym">Arum esculentum</name>
    <dbReference type="NCBI Taxonomy" id="4460"/>
    <lineage>
        <taxon>Eukaryota</taxon>
        <taxon>Viridiplantae</taxon>
        <taxon>Streptophyta</taxon>
        <taxon>Embryophyta</taxon>
        <taxon>Tracheophyta</taxon>
        <taxon>Spermatophyta</taxon>
        <taxon>Magnoliopsida</taxon>
        <taxon>Liliopsida</taxon>
        <taxon>Araceae</taxon>
        <taxon>Aroideae</taxon>
        <taxon>Colocasieae</taxon>
        <taxon>Colocasia</taxon>
    </lineage>
</organism>
<accession>A0A843XLD4</accession>
<gene>
    <name evidence="2" type="ORF">Taro_053016</name>
</gene>
<name>A0A843XLD4_COLES</name>
<feature type="transmembrane region" description="Helical" evidence="1">
    <location>
        <begin position="36"/>
        <end position="57"/>
    </location>
</feature>
<keyword evidence="1" id="KW-1133">Transmembrane helix</keyword>
<keyword evidence="1" id="KW-0812">Transmembrane</keyword>